<reference evidence="1 2" key="1">
    <citation type="journal article" date="2019" name="Nat. Ecol. Evol.">
        <title>Megaphylogeny resolves global patterns of mushroom evolution.</title>
        <authorList>
            <person name="Varga T."/>
            <person name="Krizsan K."/>
            <person name="Foldi C."/>
            <person name="Dima B."/>
            <person name="Sanchez-Garcia M."/>
            <person name="Sanchez-Ramirez S."/>
            <person name="Szollosi G.J."/>
            <person name="Szarkandi J.G."/>
            <person name="Papp V."/>
            <person name="Albert L."/>
            <person name="Andreopoulos W."/>
            <person name="Angelini C."/>
            <person name="Antonin V."/>
            <person name="Barry K.W."/>
            <person name="Bougher N.L."/>
            <person name="Buchanan P."/>
            <person name="Buyck B."/>
            <person name="Bense V."/>
            <person name="Catcheside P."/>
            <person name="Chovatia M."/>
            <person name="Cooper J."/>
            <person name="Damon W."/>
            <person name="Desjardin D."/>
            <person name="Finy P."/>
            <person name="Geml J."/>
            <person name="Haridas S."/>
            <person name="Hughes K."/>
            <person name="Justo A."/>
            <person name="Karasinski D."/>
            <person name="Kautmanova I."/>
            <person name="Kiss B."/>
            <person name="Kocsube S."/>
            <person name="Kotiranta H."/>
            <person name="LaButti K.M."/>
            <person name="Lechner B.E."/>
            <person name="Liimatainen K."/>
            <person name="Lipzen A."/>
            <person name="Lukacs Z."/>
            <person name="Mihaltcheva S."/>
            <person name="Morgado L.N."/>
            <person name="Niskanen T."/>
            <person name="Noordeloos M.E."/>
            <person name="Ohm R.A."/>
            <person name="Ortiz-Santana B."/>
            <person name="Ovrebo C."/>
            <person name="Racz N."/>
            <person name="Riley R."/>
            <person name="Savchenko A."/>
            <person name="Shiryaev A."/>
            <person name="Soop K."/>
            <person name="Spirin V."/>
            <person name="Szebenyi C."/>
            <person name="Tomsovsky M."/>
            <person name="Tulloss R.E."/>
            <person name="Uehling J."/>
            <person name="Grigoriev I.V."/>
            <person name="Vagvolgyi C."/>
            <person name="Papp T."/>
            <person name="Martin F.M."/>
            <person name="Miettinen O."/>
            <person name="Hibbett D.S."/>
            <person name="Nagy L.G."/>
        </authorList>
    </citation>
    <scope>NUCLEOTIDE SEQUENCE [LARGE SCALE GENOMIC DNA]</scope>
    <source>
        <strain evidence="1 2">NL-1719</strain>
    </source>
</reference>
<evidence type="ECO:0000313" key="1">
    <source>
        <dbReference type="EMBL" id="TFK73653.1"/>
    </source>
</evidence>
<gene>
    <name evidence="1" type="ORF">BDN72DRAFT_790690</name>
</gene>
<dbReference type="EMBL" id="ML208274">
    <property type="protein sequence ID" value="TFK73653.1"/>
    <property type="molecule type" value="Genomic_DNA"/>
</dbReference>
<protein>
    <submittedName>
        <fullName evidence="1">Midasin</fullName>
    </submittedName>
</protein>
<evidence type="ECO:0000313" key="2">
    <source>
        <dbReference type="Proteomes" id="UP000308600"/>
    </source>
</evidence>
<proteinExistence type="predicted"/>
<accession>A0ACD3B6F6</accession>
<organism evidence="1 2">
    <name type="scientific">Pluteus cervinus</name>
    <dbReference type="NCBI Taxonomy" id="181527"/>
    <lineage>
        <taxon>Eukaryota</taxon>
        <taxon>Fungi</taxon>
        <taxon>Dikarya</taxon>
        <taxon>Basidiomycota</taxon>
        <taxon>Agaricomycotina</taxon>
        <taxon>Agaricomycetes</taxon>
        <taxon>Agaricomycetidae</taxon>
        <taxon>Agaricales</taxon>
        <taxon>Pluteineae</taxon>
        <taxon>Pluteaceae</taxon>
        <taxon>Pluteus</taxon>
    </lineage>
</organism>
<keyword evidence="2" id="KW-1185">Reference proteome</keyword>
<name>A0ACD3B6F6_9AGAR</name>
<sequence>MSPSTTDYTYDPHSLNLTRQTKAFLASVETQLGQEQNPLYAECAKYIQEASSPVDLLERLSESLAIPEFTWRIAKFFRPLLIDLFARWVVSRPELHDRDWCERRLAALAFVVEVHEELFPVLHRFLQIPIFTDGPLAFMNALPSVSMTETQRLHRLLLSYYRLLQINRELPKLLFWSLIPLSKLIWTPELDNGTRLLAVKCYAMQTGMPEAEREKIEREVLGELYQADCPVAYVHEEDAVPHNGRKGWTDGWVLPVLESNRIRGMRQAIASEKIDFYEVDGDEPLWTVSPDALCPLVCDIHGVFLLRSQPSTPLPSSLIPTPTAQASLRSLAVHLSLRVPILLTSPPSSGKALFIQHLAEQLYPTTKNHVVTIHLADTSLDARSLLGSYVSSTTSPGTFEWKEGVLVRSMRQGKWIVFEDVDRGSNDVLGVIKPLVESLYTGKWIGGRATLDTPTRGRIVAADSFALFATRSVVPLRGSKGETFPSPTFFGAHKFHEVVIPSPSVDELKTIIETRFPRLVGVVAQALIGLWESVKALGGSTSSRDVGLRELVKFCTRVDRLLPTSFAPMDVDMDSDGVPPSFFSMFPNPSLREDIYLEARDVFFGSGTLTTAARAHSETIANVIGELLGLDNDRQTWLLQGRTPEFDIAKGINGQAVAVRVGTVRLLAREIKNDFDAFASSRPFAMHRPAISLLGRIATAVSLAEPVLLTGETGTGKTSIITHLASTLHYPLVSLNLSHQTESSDLLGGFKPIDARVPASELQERWLSLFGATFSRKKNEKFETEVRKAVLEAKWKRSVGLWRESTRLATERLVKARQSEGEDNPEQELDSATPRKRRKVAPASSSASEASWSEFLRDVEGFEVQFVHGKGKFAFGFVEGPLVKAIRAGHWVLLDEINLASPETLECITSLLHGPTASITLTEQGSLEPIPRHPDFRLFACMNPATDVGKKDLPPNIRSRFTEIAVPPPDADRETLLSIITQYIGAHAIGDKASIMDIAEFYTSVKSLAGSRQIADGSNHRPHFSMRTLARALTFAGEIASRFGLRRSIWEGCLMAFTMALDSTSAEAVTALAQKHLLAGVKNPRSILGKQPSLPEGRSSEEFIKFGPFHLERGPLPEDLVDDYIMTPSVERKLVDLARIVMTRRFPVLIEGPTSSGKTSSVEYLARRIGHRFVRINNHEHTDIQEYIGSYISDPLTGKLVFKDGLLVRALRNGDWIVLDELNLAPTDVLEALNRLLDDNRELVIPETQEVVKPHPHFMLFATQNPPGLYAGRKVLSRAFRNRFLEVHFDDVPQNELETILCERCRIAPSYGKRIVQVFLELQKRRQTTRVFESKQGFATLRDLFRWAGRDAIGYQELAENGYMLLAERARRGDDKVVVKEIIESVMGVRIDENALYNLHAMTPDCLGCPIPSTDGIIWTSAMQRLFVLTARALRFNEPVLLVGETGSGKTSVCQVFADTTKQRLFGLNCHQNTETADIIGGLRPVRNRSTLEVEAIREVLTTLRAVNLDAPETHTPEALGTSLRNLLKRSDIPIEIQQELRNAQHKLLRLQSIFEWHDGPLVEAMRAGDLFLLDEISLADDSVLERLNSVLEPGRTIVLAERAGDESEHPSIKASESFKLVATMNPGGDYGKKELSPALRNRFTEIWVPRVDDRKDLELIISCSWGFEELRSYTAPLLDFAEWLCGSVGEPSLAGLRDYLAWVHFANAIRKTGESHLSLPEIFHHAARMSFLDGLSSLPQLSSLSLDAFRRLKEGAQAKLQELAPLPVDNTFTEIPPIHDTSTYIQIGSFGIPRGPVLSGPTAFNFQAPTTKDNAMRVIRACQLQKPILLEGSPGVGKTSLITALAGVAGHTLSRINLSDQTDLIDLFGADLPVEGGAPGEFAWKDAEFLRALQEGHWVLLDEMNLAPQAVLEGLNAVLDHRGTVYIPELGRSFTRHPSFRIFAAQNPLSQGGGRKGLPKSFVNRFTKVYIEELSPNDLTLVCEHLFPDLGQQTAQAMISFNMRLSEEVVLKHRFAREGGPWEFNLRDVMRWGTLLRASPSLDPLDFLRTVYLQRFRTQIDKQEARKIFEDVFGAPAEASNQNPQWFIAADAFQIGNFTSERGHEASSSKPPRILKHELAALESVGHCISQSWLCILTGPQNSGKNSIVRVLANLTGNSLREVSIHSAMDTTDILGSFEQLDLQGRLSVIVSETIMLLDSQLRTLAGSQSSEDGLRLRRAFVEQVQSGLDVSVLDLAHDIATYPVFSSPAALSLQQKIRSLLTVTNAAGRFEWVDGPLVQAMKDGHWLILDGANLCNPSVLDRLNSLCEPNGNLVLSERGFVDGQVPVIRPHPRFRLFMTVDPRFGELSRAMRNRGVETALIPTPFGDDGNILNDFHRLPSGFQASALASSRFERLRRGLAFSDLFSLRSSTGHSLDQESMLTSLVDHAPMLITSSEVITESHLNFLYRTISFAALSLLQRFIGAQFSASQGINKITDLFSSGIIGLLERYIGHCALSRKVSITTLKVQPLDFILNRPDRRADSGASHPTLQEVVQIISLAISVYVKGDAPVPCRDADVIPQHSELFNAVKKVANHIRALGCKLIDLEPGQWKASQNQIEKALELMNLRHFLQSALDNETLDFSRIFAVLRPLSHIIDDADQLFSEVAACTRTLAKTFTLSSGQGLVEIWSHLFDRNQIEAYAEVQSIFDAMCSSPCIDDETKMSRKDHYDFVSLYTLPKGSASHQARELITVKTKLEEVASSLQAHSGMEWRATPLTELMLLQELSIFSPLANRSRPAEAQQRRLLKLLDTSLLAEPKALSRLTAYQSVLWIADAGQDLGPTLAQAHVQWLQCLWNLEKDNDVLVLFRPTQLLNVMQLCHSTIPLASLYSHQQELRHYATMIGMSCEDQSPRATQLVQVFIQSLVMLIRCFDVRFDCFELSEPRRTSERLIHQTIKALESAKMAPLASRIVQTLLPILREVLLDSKMCILPRRLGKCFLAIGRAIFDFYVPSFPLDPAVIEGFTSDCLRHNQSELSSQIQLHERLENLLTANSTNPVLCLLRQQFNGLRDALPNLFESPRQRDITHLQTFWSEVSQFKFHVLSTTKLESLVKLLESDKEEAILREQVLQQSIKGFHQRLETAYPDFRDLVAPLTYSILLIRTGLRMMTVSPSKTSPASGFAHLVSALTAWPSTSSALSLCSEISANSSFITPYQSLELRFSAVAEDCSLGITVDAHIRTIDSIYNQVIRLWLIDRAQQKEREDAEQSLYRRKRVDYELETEAELEAKEFAELFPSFEDFIADHVHPTRSQSGPTGFVPATAAQTISSTHLHLFFSGTETGAHTPFESLRQTLTASLMTSNTPDLRDTVDVKTLHLQFSLLSNALRTLSSGPGTHHAFNFYHDSRVCEVKKAFTIVEGYLRRLSPIIEEFPDQGVLHDLQSRCEIIMNLDVQSPIARVLAALENLHFQTENWEMYANKDNSLRQHQRDLANLIVEWRRLELACWQMLLEFQAKKFADEAADWWFRLYDAFVRGPLDTLHQEDTNTMVENYLSSLIPLIDDFITSTTLGQFQRRCELLESFANYLSALESIEVDARKNVLYRTRCVLSSTIRRFSLFAPQLTASLSSQRAALEKEIREFIKLASWKDVNVHALKQSAQRTHHQLYKIVRKFREVLRQPIHHLFASEHASDKESTQLGPSRKPPSPSPSTTPTFSSIPSITSSASHLQNLGRTYSRFERLLANSVQPFISSRSMASLDELAVSIIMTSKELSTLPLPQTEDATKRQKHAKALLVRKRKAWSDLLKELKRLGLSAHLKPDVLRQQLDPRWMREQPVLEANLEDVPMLSKGEGYLNRLSLLLTQLREALSNHHTDIGTRELQRGLHFVEHGLSIGLHLRSRVLHGFAGYKKLHRCSNRMKQLKTKPKISACGPAVVPSLTQLGDLLTRAASCLDEAVSAVRRHVELLPCESTDIVDALTELHRNTIEIRAKLLDIISNVDACDARFLLEDEGDVVSTATRQISTVTEALRDWIQKAPTFTYLLQPVQEFITSQPLPHLQLATPASESDTVSTFLNTLLVTVQGLSSHCPQSPSIEDDDDEKYLIKDYSALQILTRGLNLEPIYTRLNAVVSWLIPRNTEIPSILDNILPFIDQYLALAEEQLLVHAEWTATLFKLEYILCSVMLTIAKQGFCQPPESEEESSGGGEGAEISGGTGLGAGSGAENVSKEIEDESQVEGLQGEEGEPEEKEDRKDEGDTIEMGDDLGGDLEDVQEGEEDEDGQKSDEEDAKEPEERMEDLDAADPSAVDEKLWGDDEGPQGVDEQNDKLNQDRSKQESGNSDVVAKEDKQSSKQQDKQPDAADTGEQPVDDPDPDNQEPEEQDDSDFPDASGAPMDEYVPDANALDLPDDLDLGENKEVPEDLELDDDEKLDEDMDEVDSEANGSNLPEAEGPQEAEGEDQNQPPAGELPVQADEDDHMDEDKPPEDAQAEEAVARPDLAPGQGDALPEEPAQADPGQEGSAGQSGHKDNIGAQANPNEAEKEANDDPVSAESHAVPMDSQPEGSGSGTGDMQQGQAPGETARQVPVNPLRSLGDAVKEIQNRFDEILDGQQGEQPQGDPSAAPSQVEYLRPDDVDHNMQALGPAEDEQVARLNDLNLIDEDEQNPDLAPMDIDEPPKSDQPGDALPESVIHSNPTGSEHQKDVEGAVIRNREGGSLPVGDLLPKAETEVQDDDKVEAELRQWQTSQYPEEGAEHIWRLYESLTHDLAYALCEQLRLILEPTLASRLKGDYRTGKRLNMKKIISYIASDYTKDKIWLRRTRPSQREYQILIALDDSRSMAESHSVHLAYQTLALVSKALTRLESGDIAIAKFGEHVDVLHGFDQGPFTEQAGTKVMSAFKFNQRATNVLSLLETSLKALEAARERKAMRSATAAELWQLEIIISDGMCQDHERLRTILRKAEEQRVMVAFIIIDSLHSAAKGQGSVGQNSILSMDMAEYKNVDGRMEVQLRKYLDSFPFEYYVVLRSVEALPDVLSGTLKQFLERISEE</sequence>
<dbReference type="Proteomes" id="UP000308600">
    <property type="component" value="Unassembled WGS sequence"/>
</dbReference>